<dbReference type="PANTHER" id="PTHR46796:SF13">
    <property type="entry name" value="HTH-TYPE TRANSCRIPTIONAL ACTIVATOR RHAS"/>
    <property type="match status" value="1"/>
</dbReference>
<dbReference type="EMBL" id="PGFF01000001">
    <property type="protein sequence ID" value="PJJ72603.1"/>
    <property type="molecule type" value="Genomic_DNA"/>
</dbReference>
<dbReference type="Gene3D" id="1.10.10.60">
    <property type="entry name" value="Homeodomain-like"/>
    <property type="match status" value="1"/>
</dbReference>
<evidence type="ECO:0000259" key="4">
    <source>
        <dbReference type="PROSITE" id="PS01124"/>
    </source>
</evidence>
<reference evidence="5 6" key="1">
    <citation type="submission" date="2017-11" db="EMBL/GenBank/DDBJ databases">
        <title>Genomic Encyclopedia of Archaeal and Bacterial Type Strains, Phase II (KMG-II): From Individual Species to Whole Genera.</title>
        <authorList>
            <person name="Goeker M."/>
        </authorList>
    </citation>
    <scope>NUCLEOTIDE SEQUENCE [LARGE SCALE GENOMIC DNA]</scope>
    <source>
        <strain evidence="5 6">DSM 27393</strain>
    </source>
</reference>
<dbReference type="InterPro" id="IPR018060">
    <property type="entry name" value="HTH_AraC"/>
</dbReference>
<dbReference type="SMART" id="SM00342">
    <property type="entry name" value="HTH_ARAC"/>
    <property type="match status" value="1"/>
</dbReference>
<protein>
    <submittedName>
        <fullName evidence="5">AraC-like DNA-binding protein</fullName>
    </submittedName>
</protein>
<accession>A0A2M9CL33</accession>
<dbReference type="Proteomes" id="UP000228758">
    <property type="component" value="Unassembled WGS sequence"/>
</dbReference>
<comment type="caution">
    <text evidence="5">The sequence shown here is derived from an EMBL/GenBank/DDBJ whole genome shotgun (WGS) entry which is preliminary data.</text>
</comment>
<dbReference type="PROSITE" id="PS01124">
    <property type="entry name" value="HTH_ARAC_FAMILY_2"/>
    <property type="match status" value="1"/>
</dbReference>
<dbReference type="PRINTS" id="PR00032">
    <property type="entry name" value="HTHARAC"/>
</dbReference>
<keyword evidence="1" id="KW-0805">Transcription regulation</keyword>
<dbReference type="GO" id="GO:0043565">
    <property type="term" value="F:sequence-specific DNA binding"/>
    <property type="evidence" value="ECO:0007669"/>
    <property type="project" value="InterPro"/>
</dbReference>
<dbReference type="Pfam" id="PF20240">
    <property type="entry name" value="DUF6597"/>
    <property type="match status" value="1"/>
</dbReference>
<name>A0A2M9CL33_9MICO</name>
<evidence type="ECO:0000313" key="6">
    <source>
        <dbReference type="Proteomes" id="UP000228758"/>
    </source>
</evidence>
<dbReference type="InterPro" id="IPR046532">
    <property type="entry name" value="DUF6597"/>
</dbReference>
<evidence type="ECO:0000313" key="5">
    <source>
        <dbReference type="EMBL" id="PJJ72603.1"/>
    </source>
</evidence>
<dbReference type="PANTHER" id="PTHR46796">
    <property type="entry name" value="HTH-TYPE TRANSCRIPTIONAL ACTIVATOR RHAS-RELATED"/>
    <property type="match status" value="1"/>
</dbReference>
<gene>
    <name evidence="5" type="ORF">CLV46_2176</name>
</gene>
<evidence type="ECO:0000256" key="3">
    <source>
        <dbReference type="ARBA" id="ARBA00023163"/>
    </source>
</evidence>
<dbReference type="AlphaFoldDB" id="A0A2M9CL33"/>
<dbReference type="OrthoDB" id="2559672at2"/>
<organism evidence="5 6">
    <name type="scientific">Diaminobutyricimonas aerilata</name>
    <dbReference type="NCBI Taxonomy" id="1162967"/>
    <lineage>
        <taxon>Bacteria</taxon>
        <taxon>Bacillati</taxon>
        <taxon>Actinomycetota</taxon>
        <taxon>Actinomycetes</taxon>
        <taxon>Micrococcales</taxon>
        <taxon>Microbacteriaceae</taxon>
        <taxon>Diaminobutyricimonas</taxon>
    </lineage>
</organism>
<dbReference type="PROSITE" id="PS00041">
    <property type="entry name" value="HTH_ARAC_FAMILY_1"/>
    <property type="match status" value="1"/>
</dbReference>
<keyword evidence="2 5" id="KW-0238">DNA-binding</keyword>
<dbReference type="RefSeq" id="WP_100364774.1">
    <property type="nucleotide sequence ID" value="NZ_PGFF01000001.1"/>
</dbReference>
<dbReference type="GO" id="GO:0003700">
    <property type="term" value="F:DNA-binding transcription factor activity"/>
    <property type="evidence" value="ECO:0007669"/>
    <property type="project" value="InterPro"/>
</dbReference>
<feature type="domain" description="HTH araC/xylS-type" evidence="4">
    <location>
        <begin position="160"/>
        <end position="258"/>
    </location>
</feature>
<keyword evidence="3" id="KW-0804">Transcription</keyword>
<dbReference type="SUPFAM" id="SSF46689">
    <property type="entry name" value="Homeodomain-like"/>
    <property type="match status" value="1"/>
</dbReference>
<keyword evidence="6" id="KW-1185">Reference proteome</keyword>
<dbReference type="InterPro" id="IPR009057">
    <property type="entry name" value="Homeodomain-like_sf"/>
</dbReference>
<dbReference type="InterPro" id="IPR050204">
    <property type="entry name" value="AraC_XylS_family_regulators"/>
</dbReference>
<dbReference type="Pfam" id="PF12833">
    <property type="entry name" value="HTH_18"/>
    <property type="match status" value="1"/>
</dbReference>
<proteinExistence type="predicted"/>
<dbReference type="InterPro" id="IPR018062">
    <property type="entry name" value="HTH_AraC-typ_CS"/>
</dbReference>
<evidence type="ECO:0000256" key="1">
    <source>
        <dbReference type="ARBA" id="ARBA00023015"/>
    </source>
</evidence>
<dbReference type="InterPro" id="IPR020449">
    <property type="entry name" value="Tscrpt_reg_AraC-type_HTH"/>
</dbReference>
<sequence length="259" mass="28515">MDDEEPKSIGMLAPVAPVSLRRYPPSPATEHLVRHYWIPRWDLPPGRTVVQEVLEYPTANLVVEPSGTAIHPMSTGRGRRELSGRGWAVGVLLRPATARLLTPADIRPGAPIPLPDAPTTLVADAVDGPPDSSDAAAVAVLEHWFAALDLRLDDAARLVDRAVDAVESDPALVRVDELIRRLDTTYRDLNRAVRRHLGVTPRWIIARHRLQEAAAALQSDDPPALADLAARLGYADQPHFSRDFARFIGMTPSRYRALR</sequence>
<evidence type="ECO:0000256" key="2">
    <source>
        <dbReference type="ARBA" id="ARBA00023125"/>
    </source>
</evidence>